<accession>A0ABY6UEI6</accession>
<reference evidence="1 2" key="1">
    <citation type="submission" date="2019-06" db="EMBL/GenBank/DDBJ databases">
        <authorList>
            <person name="Broberg M."/>
        </authorList>
    </citation>
    <scope>NUCLEOTIDE SEQUENCE [LARGE SCALE GENOMIC DNA]</scope>
</reference>
<name>A0ABY6UEI6_BIOOC</name>
<proteinExistence type="predicted"/>
<gene>
    <name evidence="1" type="ORF">CLO192961_LOCUS251359</name>
</gene>
<evidence type="ECO:0000313" key="2">
    <source>
        <dbReference type="Proteomes" id="UP000766486"/>
    </source>
</evidence>
<protein>
    <recommendedName>
        <fullName evidence="3">Transcription factor domain-containing protein</fullName>
    </recommendedName>
</protein>
<keyword evidence="2" id="KW-1185">Reference proteome</keyword>
<evidence type="ECO:0000313" key="1">
    <source>
        <dbReference type="EMBL" id="VUC29020.1"/>
    </source>
</evidence>
<organism evidence="1 2">
    <name type="scientific">Bionectria ochroleuca</name>
    <name type="common">Gliocladium roseum</name>
    <dbReference type="NCBI Taxonomy" id="29856"/>
    <lineage>
        <taxon>Eukaryota</taxon>
        <taxon>Fungi</taxon>
        <taxon>Dikarya</taxon>
        <taxon>Ascomycota</taxon>
        <taxon>Pezizomycotina</taxon>
        <taxon>Sordariomycetes</taxon>
        <taxon>Hypocreomycetidae</taxon>
        <taxon>Hypocreales</taxon>
        <taxon>Bionectriaceae</taxon>
        <taxon>Clonostachys</taxon>
    </lineage>
</organism>
<dbReference type="Proteomes" id="UP000766486">
    <property type="component" value="Unassembled WGS sequence"/>
</dbReference>
<evidence type="ECO:0008006" key="3">
    <source>
        <dbReference type="Google" id="ProtNLM"/>
    </source>
</evidence>
<sequence length="191" mass="21640">MQLTEYIGLLESALDLLRNVSTSYFLKVDHLAYQLFFALGIRSQVNTSFSSFSQTSAGDEISISKQLEALRTLKWWIEYLAFLALKTGEIMASRVVSLEELELPVRPQLYLISIIKKIAWCYIWTDAYQRAIDICTVDGFSVPDINMIDRCFVDDNINLTVNARHGELRIAADGKCAFSCQKIPRLATGKN</sequence>
<comment type="caution">
    <text evidence="1">The sequence shown here is derived from an EMBL/GenBank/DDBJ whole genome shotgun (WGS) entry which is preliminary data.</text>
</comment>
<dbReference type="EMBL" id="CABFNS010000796">
    <property type="protein sequence ID" value="VUC29020.1"/>
    <property type="molecule type" value="Genomic_DNA"/>
</dbReference>